<gene>
    <name evidence="1" type="ORF">SAMN04488132_104147</name>
</gene>
<sequence>MACSSHKIAKSPAIEQGITGRVVEETGNRMPMVGAQLPEPKGVKVKVLIYEPTNISQVTRTGTAPLYTAIHTKLIDSVQTDSTGYFTVALAPGSYSLFIKQGREYYGNLFDTQNNIALFTVGEGQLTRVKLTINTGAVY</sequence>
<proteinExistence type="predicted"/>
<dbReference type="EMBL" id="FUWH01000004">
    <property type="protein sequence ID" value="SJZ75588.1"/>
    <property type="molecule type" value="Genomic_DNA"/>
</dbReference>
<dbReference type="SUPFAM" id="SSF49464">
    <property type="entry name" value="Carboxypeptidase regulatory domain-like"/>
    <property type="match status" value="1"/>
</dbReference>
<dbReference type="InterPro" id="IPR008969">
    <property type="entry name" value="CarboxyPept-like_regulatory"/>
</dbReference>
<accession>A0A1T4N9R3</accession>
<reference evidence="1 2" key="1">
    <citation type="submission" date="2017-02" db="EMBL/GenBank/DDBJ databases">
        <authorList>
            <person name="Peterson S.W."/>
        </authorList>
    </citation>
    <scope>NUCLEOTIDE SEQUENCE [LARGE SCALE GENOMIC DNA]</scope>
    <source>
        <strain evidence="1 2">DSM 22335</strain>
    </source>
</reference>
<evidence type="ECO:0000313" key="1">
    <source>
        <dbReference type="EMBL" id="SJZ75588.1"/>
    </source>
</evidence>
<organism evidence="1 2">
    <name type="scientific">Sediminibacterium ginsengisoli</name>
    <dbReference type="NCBI Taxonomy" id="413434"/>
    <lineage>
        <taxon>Bacteria</taxon>
        <taxon>Pseudomonadati</taxon>
        <taxon>Bacteroidota</taxon>
        <taxon>Chitinophagia</taxon>
        <taxon>Chitinophagales</taxon>
        <taxon>Chitinophagaceae</taxon>
        <taxon>Sediminibacterium</taxon>
    </lineage>
</organism>
<dbReference type="AlphaFoldDB" id="A0A1T4N9R3"/>
<dbReference type="RefSeq" id="WP_139367070.1">
    <property type="nucleotide sequence ID" value="NZ_FUWH01000004.1"/>
</dbReference>
<evidence type="ECO:0008006" key="3">
    <source>
        <dbReference type="Google" id="ProtNLM"/>
    </source>
</evidence>
<dbReference type="Proteomes" id="UP000190888">
    <property type="component" value="Unassembled WGS sequence"/>
</dbReference>
<dbReference type="STRING" id="413434.SAMN04488132_104147"/>
<name>A0A1T4N9R3_9BACT</name>
<evidence type="ECO:0000313" key="2">
    <source>
        <dbReference type="Proteomes" id="UP000190888"/>
    </source>
</evidence>
<keyword evidence="2" id="KW-1185">Reference proteome</keyword>
<protein>
    <recommendedName>
        <fullName evidence="3">Carboxypeptidase regulatory-like domain-containing protein</fullName>
    </recommendedName>
</protein>
<dbReference type="OrthoDB" id="956632at2"/>